<dbReference type="GO" id="GO:0005524">
    <property type="term" value="F:ATP binding"/>
    <property type="evidence" value="ECO:0007669"/>
    <property type="project" value="UniProtKB-KW"/>
</dbReference>
<dbReference type="PROSITE" id="PS50893">
    <property type="entry name" value="ABC_TRANSPORTER_2"/>
    <property type="match status" value="1"/>
</dbReference>
<feature type="transmembrane region" description="Helical" evidence="8">
    <location>
        <begin position="89"/>
        <end position="115"/>
    </location>
</feature>
<dbReference type="InterPro" id="IPR036640">
    <property type="entry name" value="ABC1_TM_sf"/>
</dbReference>
<feature type="transmembrane region" description="Helical" evidence="8">
    <location>
        <begin position="26"/>
        <end position="47"/>
    </location>
</feature>
<feature type="domain" description="ABC transmembrane type-1" evidence="10">
    <location>
        <begin position="88"/>
        <end position="337"/>
    </location>
</feature>
<keyword evidence="6 8" id="KW-1133">Transmembrane helix</keyword>
<evidence type="ECO:0000256" key="4">
    <source>
        <dbReference type="ARBA" id="ARBA00022741"/>
    </source>
</evidence>
<accession>A0A3E1Q6V5</accession>
<dbReference type="Gene3D" id="3.40.50.300">
    <property type="entry name" value="P-loop containing nucleotide triphosphate hydrolases"/>
    <property type="match status" value="1"/>
</dbReference>
<dbReference type="FunFam" id="3.40.50.300:FF:000287">
    <property type="entry name" value="Multidrug ABC transporter ATP-binding protein"/>
    <property type="match status" value="1"/>
</dbReference>
<dbReference type="Gene3D" id="1.20.1560.10">
    <property type="entry name" value="ABC transporter type 1, transmembrane domain"/>
    <property type="match status" value="1"/>
</dbReference>
<evidence type="ECO:0000256" key="3">
    <source>
        <dbReference type="ARBA" id="ARBA00022692"/>
    </source>
</evidence>
<dbReference type="InterPro" id="IPR039421">
    <property type="entry name" value="Type_1_exporter"/>
</dbReference>
<dbReference type="PROSITE" id="PS00211">
    <property type="entry name" value="ABC_TRANSPORTER_1"/>
    <property type="match status" value="1"/>
</dbReference>
<dbReference type="SUPFAM" id="SSF52540">
    <property type="entry name" value="P-loop containing nucleoside triphosphate hydrolases"/>
    <property type="match status" value="1"/>
</dbReference>
<evidence type="ECO:0000256" key="6">
    <source>
        <dbReference type="ARBA" id="ARBA00022989"/>
    </source>
</evidence>
<dbReference type="InterPro" id="IPR017871">
    <property type="entry name" value="ABC_transporter-like_CS"/>
</dbReference>
<comment type="subcellular location">
    <subcellularLocation>
        <location evidence="1">Cell membrane</location>
        <topology evidence="1">Multi-pass membrane protein</topology>
    </subcellularLocation>
</comment>
<keyword evidence="3 8" id="KW-0812">Transmembrane</keyword>
<evidence type="ECO:0000256" key="1">
    <source>
        <dbReference type="ARBA" id="ARBA00004651"/>
    </source>
</evidence>
<comment type="caution">
    <text evidence="11">The sequence shown here is derived from an EMBL/GenBank/DDBJ whole genome shotgun (WGS) entry which is preliminary data.</text>
</comment>
<protein>
    <submittedName>
        <fullName evidence="11">ABC transporter ATP-binding protein</fullName>
    </submittedName>
</protein>
<dbReference type="AlphaFoldDB" id="A0A3E1Q6V5"/>
<keyword evidence="2" id="KW-0813">Transport</keyword>
<evidence type="ECO:0000256" key="8">
    <source>
        <dbReference type="SAM" id="Phobius"/>
    </source>
</evidence>
<dbReference type="Pfam" id="PF00005">
    <property type="entry name" value="ABC_tran"/>
    <property type="match status" value="1"/>
</dbReference>
<evidence type="ECO:0000313" key="12">
    <source>
        <dbReference type="Proteomes" id="UP000261082"/>
    </source>
</evidence>
<keyword evidence="5 11" id="KW-0067">ATP-binding</keyword>
<dbReference type="PROSITE" id="PS50929">
    <property type="entry name" value="ABC_TM1F"/>
    <property type="match status" value="1"/>
</dbReference>
<dbReference type="InterPro" id="IPR011527">
    <property type="entry name" value="ABC1_TM_dom"/>
</dbReference>
<evidence type="ECO:0000256" key="2">
    <source>
        <dbReference type="ARBA" id="ARBA00022448"/>
    </source>
</evidence>
<keyword evidence="7 8" id="KW-0472">Membrane</keyword>
<dbReference type="SUPFAM" id="SSF90123">
    <property type="entry name" value="ABC transporter transmembrane region"/>
    <property type="match status" value="1"/>
</dbReference>
<feature type="domain" description="ABC transporter" evidence="9">
    <location>
        <begin position="371"/>
        <end position="604"/>
    </location>
</feature>
<dbReference type="CDD" id="cd18552">
    <property type="entry name" value="ABC_6TM_MsbA_like"/>
    <property type="match status" value="1"/>
</dbReference>
<dbReference type="GO" id="GO:0005886">
    <property type="term" value="C:plasma membrane"/>
    <property type="evidence" value="ECO:0007669"/>
    <property type="project" value="UniProtKB-SubCell"/>
</dbReference>
<sequence length="608" mass="68055">MKYFKKILRFARPYKGYAWMNIISNVFYALFGTLAFVSLMPMLKVLFGNSEKVSKIPEYTGITEIGGYLESYSNYYINQKIEATGELNALMIMISLVIGTFLLKNLFGYLAMYFITYLRNGVLKDLRNALYKKTIDLPVSFYSEKRKGDTIARITSDVLEIQHSFLSILELIVREPLMILFTIIAMLVISPQLTLFVFIFIPVSGLIISRIGKSLKRKSDNVQKEQGMFLSILEETLGGLKIIKGFNAERIFNRKFNDSTSRFYKFSNSLINRQNLASPTSEFLGIVVIAILLWYGGSMVLVEGTLEPEQFIVFMGLAYNILTPAKAISKASYGVKKGNAAAERVLEILETESTIQDIPNAMEKEGFNNKIEIDNISFKYEDDYVLHDFSLTVPKGHTVALVGQSGSGKSTIANLLTRFYDVNEGSITVDGYDIKTISQKSLRSLLGLVTQDSILFNDTIKENLLVAKEHATTEEIEDALKIANAWEFVKDLPKGIDTNIGDSGNKLSGGQKQRLSIARAVLKNPPIMILDEATSALDTESERLVQDALEKMMKNRTSVVIAHRLSTIQNADKIVVLSKGKIVEQGKHTELLAKKGVYHSLVEMQSLA</sequence>
<keyword evidence="12" id="KW-1185">Reference proteome</keyword>
<keyword evidence="4" id="KW-0547">Nucleotide-binding</keyword>
<dbReference type="OrthoDB" id="1291564at2"/>
<reference evidence="11 12" key="1">
    <citation type="journal article" date="2007" name="Int. J. Syst. Evol. Microbiol.">
        <title>Marixanthomonas ophiurae gen. nov., sp. nov., a marine bacterium of the family Flavobacteriaceae isolated from a deep-sea brittle star.</title>
        <authorList>
            <person name="Romanenko L.A."/>
            <person name="Uchino M."/>
            <person name="Frolova G.M."/>
            <person name="Mikhailov V.V."/>
        </authorList>
    </citation>
    <scope>NUCLEOTIDE SEQUENCE [LARGE SCALE GENOMIC DNA]</scope>
    <source>
        <strain evidence="11 12">KMM 3046</strain>
    </source>
</reference>
<name>A0A3E1Q6V5_9FLAO</name>
<feature type="transmembrane region" description="Helical" evidence="8">
    <location>
        <begin position="283"/>
        <end position="302"/>
    </location>
</feature>
<dbReference type="Pfam" id="PF00664">
    <property type="entry name" value="ABC_membrane"/>
    <property type="match status" value="1"/>
</dbReference>
<dbReference type="EMBL" id="QVID01000002">
    <property type="protein sequence ID" value="RFN57854.1"/>
    <property type="molecule type" value="Genomic_DNA"/>
</dbReference>
<dbReference type="InterPro" id="IPR027417">
    <property type="entry name" value="P-loop_NTPase"/>
</dbReference>
<dbReference type="InterPro" id="IPR003593">
    <property type="entry name" value="AAA+_ATPase"/>
</dbReference>
<proteinExistence type="predicted"/>
<organism evidence="11 12">
    <name type="scientific">Marixanthomonas ophiurae</name>
    <dbReference type="NCBI Taxonomy" id="387659"/>
    <lineage>
        <taxon>Bacteria</taxon>
        <taxon>Pseudomonadati</taxon>
        <taxon>Bacteroidota</taxon>
        <taxon>Flavobacteriia</taxon>
        <taxon>Flavobacteriales</taxon>
        <taxon>Flavobacteriaceae</taxon>
        <taxon>Marixanthomonas</taxon>
    </lineage>
</organism>
<dbReference type="Proteomes" id="UP000261082">
    <property type="component" value="Unassembled WGS sequence"/>
</dbReference>
<dbReference type="RefSeq" id="WP_117159803.1">
    <property type="nucleotide sequence ID" value="NZ_QVID01000002.1"/>
</dbReference>
<dbReference type="PANTHER" id="PTHR43394:SF1">
    <property type="entry name" value="ATP-BINDING CASSETTE SUB-FAMILY B MEMBER 10, MITOCHONDRIAL"/>
    <property type="match status" value="1"/>
</dbReference>
<evidence type="ECO:0000256" key="5">
    <source>
        <dbReference type="ARBA" id="ARBA00022840"/>
    </source>
</evidence>
<gene>
    <name evidence="11" type="ORF">DZ858_11450</name>
</gene>
<evidence type="ECO:0000313" key="11">
    <source>
        <dbReference type="EMBL" id="RFN57854.1"/>
    </source>
</evidence>
<dbReference type="SMART" id="SM00382">
    <property type="entry name" value="AAA"/>
    <property type="match status" value="1"/>
</dbReference>
<evidence type="ECO:0000259" key="10">
    <source>
        <dbReference type="PROSITE" id="PS50929"/>
    </source>
</evidence>
<evidence type="ECO:0000256" key="7">
    <source>
        <dbReference type="ARBA" id="ARBA00023136"/>
    </source>
</evidence>
<feature type="transmembrane region" description="Helical" evidence="8">
    <location>
        <begin position="177"/>
        <end position="208"/>
    </location>
</feature>
<dbReference type="GO" id="GO:0016887">
    <property type="term" value="F:ATP hydrolysis activity"/>
    <property type="evidence" value="ECO:0007669"/>
    <property type="project" value="InterPro"/>
</dbReference>
<dbReference type="PANTHER" id="PTHR43394">
    <property type="entry name" value="ATP-DEPENDENT PERMEASE MDL1, MITOCHONDRIAL"/>
    <property type="match status" value="1"/>
</dbReference>
<dbReference type="InterPro" id="IPR003439">
    <property type="entry name" value="ABC_transporter-like_ATP-bd"/>
</dbReference>
<evidence type="ECO:0000259" key="9">
    <source>
        <dbReference type="PROSITE" id="PS50893"/>
    </source>
</evidence>
<dbReference type="GO" id="GO:0015421">
    <property type="term" value="F:ABC-type oligopeptide transporter activity"/>
    <property type="evidence" value="ECO:0007669"/>
    <property type="project" value="TreeGrafter"/>
</dbReference>